<reference evidence="4 5" key="1">
    <citation type="journal article" date="2014" name="BMC Genomics">
        <title>Comparative genome sequencing reveals chemotype-specific gene clusters in the toxigenic black mold Stachybotrys.</title>
        <authorList>
            <person name="Semeiks J."/>
            <person name="Borek D."/>
            <person name="Otwinowski Z."/>
            <person name="Grishin N.V."/>
        </authorList>
    </citation>
    <scope>NUCLEOTIDE SEQUENCE [LARGE SCALE GENOMIC DNA]</scope>
    <source>
        <strain evidence="5">CBS 109288 / IBT 7711</strain>
    </source>
</reference>
<dbReference type="OrthoDB" id="1046782at2759"/>
<feature type="compositionally biased region" description="Pro residues" evidence="1">
    <location>
        <begin position="79"/>
        <end position="109"/>
    </location>
</feature>
<dbReference type="PANTHER" id="PTHR13593:SF113">
    <property type="entry name" value="SI:DKEY-266F7.9"/>
    <property type="match status" value="1"/>
</dbReference>
<dbReference type="GO" id="GO:0008081">
    <property type="term" value="F:phosphoric diester hydrolase activity"/>
    <property type="evidence" value="ECO:0007669"/>
    <property type="project" value="InterPro"/>
</dbReference>
<dbReference type="Pfam" id="PF00388">
    <property type="entry name" value="PI-PLC-X"/>
    <property type="match status" value="1"/>
</dbReference>
<evidence type="ECO:0000256" key="1">
    <source>
        <dbReference type="SAM" id="MobiDB-lite"/>
    </source>
</evidence>
<sequence length="457" mass="51411">MRVATPGLWSWMKSIGYANREHRTKDVIAYRRHMLDLSLTLRQLHYVLVLPYPHIITTRKASYKVIHLTAISVAQIPSPWRPAPPGHQPQPQPSQPPTMIPKLPKPQLPIPRRRRGSFTALLTSAVLGTMALFYLLLQLAPCIGRDHCYNGYQSSFSFDADAARHPSWMAELPDSVPLSSLSIPGTHDTMTYAVVSERLQCQNWNLSVQLDAGIRYLDIRARLRDDALWIYHADGWVGFGFEHVLLTVYDFLESHPTEAVVMRVKEEGKPIGRNNTMSFEDAFNYHRLNASTTAPGSAKHMYMYDPSTAAPLPLLGALRSRILLLQNFASAGGTPYGVSWNGEQMHLEDVWIIPDVYHLSDKWSAIRNSLERAATDPLDNRRLYLAHLSASVGVLPIEAAAGPMNRSIQGMNDMTGQWLRDFEDNDDATRTGIVIMDFPGERLIDAVLAWNAPLKKQ</sequence>
<dbReference type="PROSITE" id="PS50007">
    <property type="entry name" value="PIPLC_X_DOMAIN"/>
    <property type="match status" value="1"/>
</dbReference>
<dbReference type="PANTHER" id="PTHR13593">
    <property type="match status" value="1"/>
</dbReference>
<evidence type="ECO:0000259" key="3">
    <source>
        <dbReference type="SMART" id="SM00148"/>
    </source>
</evidence>
<evidence type="ECO:0000256" key="2">
    <source>
        <dbReference type="SAM" id="Phobius"/>
    </source>
</evidence>
<dbReference type="CDD" id="cd08586">
    <property type="entry name" value="PI-PLCc_BcPLC_like"/>
    <property type="match status" value="1"/>
</dbReference>
<name>A0A084ALZ6_STACB</name>
<gene>
    <name evidence="4" type="ORF">S7711_02786</name>
</gene>
<organism evidence="4 5">
    <name type="scientific">Stachybotrys chartarum (strain CBS 109288 / IBT 7711)</name>
    <name type="common">Toxic black mold</name>
    <name type="synonym">Stilbospora chartarum</name>
    <dbReference type="NCBI Taxonomy" id="1280523"/>
    <lineage>
        <taxon>Eukaryota</taxon>
        <taxon>Fungi</taxon>
        <taxon>Dikarya</taxon>
        <taxon>Ascomycota</taxon>
        <taxon>Pezizomycotina</taxon>
        <taxon>Sordariomycetes</taxon>
        <taxon>Hypocreomycetidae</taxon>
        <taxon>Hypocreales</taxon>
        <taxon>Stachybotryaceae</taxon>
        <taxon>Stachybotrys</taxon>
    </lineage>
</organism>
<dbReference type="HOGENOM" id="CLU_024117_0_0_1"/>
<dbReference type="GO" id="GO:0006629">
    <property type="term" value="P:lipid metabolic process"/>
    <property type="evidence" value="ECO:0007669"/>
    <property type="project" value="InterPro"/>
</dbReference>
<dbReference type="InterPro" id="IPR051057">
    <property type="entry name" value="PI-PLC_domain"/>
</dbReference>
<protein>
    <recommendedName>
        <fullName evidence="3">Phosphatidylinositol-specific phospholipase C X domain-containing protein</fullName>
    </recommendedName>
</protein>
<feature type="domain" description="Phosphatidylinositol-specific phospholipase C X" evidence="3">
    <location>
        <begin position="174"/>
        <end position="327"/>
    </location>
</feature>
<dbReference type="Gene3D" id="3.20.20.190">
    <property type="entry name" value="Phosphatidylinositol (PI) phosphodiesterase"/>
    <property type="match status" value="1"/>
</dbReference>
<keyword evidence="2" id="KW-0812">Transmembrane</keyword>
<keyword evidence="2" id="KW-0472">Membrane</keyword>
<dbReference type="EMBL" id="KL648661">
    <property type="protein sequence ID" value="KEY66325.1"/>
    <property type="molecule type" value="Genomic_DNA"/>
</dbReference>
<dbReference type="Proteomes" id="UP000028045">
    <property type="component" value="Unassembled WGS sequence"/>
</dbReference>
<keyword evidence="5" id="KW-1185">Reference proteome</keyword>
<keyword evidence="2" id="KW-1133">Transmembrane helix</keyword>
<proteinExistence type="predicted"/>
<dbReference type="AlphaFoldDB" id="A0A084ALZ6"/>
<feature type="transmembrane region" description="Helical" evidence="2">
    <location>
        <begin position="118"/>
        <end position="137"/>
    </location>
</feature>
<feature type="region of interest" description="Disordered" evidence="1">
    <location>
        <begin position="79"/>
        <end position="110"/>
    </location>
</feature>
<dbReference type="InterPro" id="IPR017946">
    <property type="entry name" value="PLC-like_Pdiesterase_TIM-brl"/>
</dbReference>
<accession>A0A084ALZ6</accession>
<dbReference type="SUPFAM" id="SSF51695">
    <property type="entry name" value="PLC-like phosphodiesterases"/>
    <property type="match status" value="1"/>
</dbReference>
<dbReference type="SMART" id="SM00148">
    <property type="entry name" value="PLCXc"/>
    <property type="match status" value="1"/>
</dbReference>
<evidence type="ECO:0000313" key="5">
    <source>
        <dbReference type="Proteomes" id="UP000028045"/>
    </source>
</evidence>
<dbReference type="InterPro" id="IPR000909">
    <property type="entry name" value="PLipase_C_PInositol-sp_X_dom"/>
</dbReference>
<evidence type="ECO:0000313" key="4">
    <source>
        <dbReference type="EMBL" id="KEY66325.1"/>
    </source>
</evidence>